<reference evidence="2 3" key="1">
    <citation type="submission" date="2014-03" db="EMBL/GenBank/DDBJ databases">
        <title>Draft genome of the hookworm Oesophagostomum dentatum.</title>
        <authorList>
            <person name="Mitreva M."/>
        </authorList>
    </citation>
    <scope>NUCLEOTIDE SEQUENCE [LARGE SCALE GENOMIC DNA]</scope>
    <source>
        <strain evidence="2 3">OD-Hann</strain>
    </source>
</reference>
<evidence type="ECO:0000313" key="2">
    <source>
        <dbReference type="EMBL" id="KHJ85945.1"/>
    </source>
</evidence>
<keyword evidence="3" id="KW-1185">Reference proteome</keyword>
<evidence type="ECO:0000313" key="3">
    <source>
        <dbReference type="Proteomes" id="UP000053660"/>
    </source>
</evidence>
<protein>
    <submittedName>
        <fullName evidence="2">Uncharacterized protein</fullName>
    </submittedName>
</protein>
<feature type="compositionally biased region" description="Low complexity" evidence="1">
    <location>
        <begin position="26"/>
        <end position="36"/>
    </location>
</feature>
<evidence type="ECO:0000256" key="1">
    <source>
        <dbReference type="SAM" id="MobiDB-lite"/>
    </source>
</evidence>
<proteinExistence type="predicted"/>
<dbReference type="Proteomes" id="UP000053660">
    <property type="component" value="Unassembled WGS sequence"/>
</dbReference>
<sequence length="36" mass="3846">MCRCIYAWNNGENHRSRNRMSPSNESTASSGGSAGG</sequence>
<organism evidence="2 3">
    <name type="scientific">Oesophagostomum dentatum</name>
    <name type="common">Nodular worm</name>
    <dbReference type="NCBI Taxonomy" id="61180"/>
    <lineage>
        <taxon>Eukaryota</taxon>
        <taxon>Metazoa</taxon>
        <taxon>Ecdysozoa</taxon>
        <taxon>Nematoda</taxon>
        <taxon>Chromadorea</taxon>
        <taxon>Rhabditida</taxon>
        <taxon>Rhabditina</taxon>
        <taxon>Rhabditomorpha</taxon>
        <taxon>Strongyloidea</taxon>
        <taxon>Strongylidae</taxon>
        <taxon>Oesophagostomum</taxon>
    </lineage>
</organism>
<gene>
    <name evidence="2" type="ORF">OESDEN_14318</name>
</gene>
<dbReference type="EMBL" id="KN562070">
    <property type="protein sequence ID" value="KHJ85945.1"/>
    <property type="molecule type" value="Genomic_DNA"/>
</dbReference>
<name>A0A0B1SRU2_OESDE</name>
<dbReference type="AlphaFoldDB" id="A0A0B1SRU2"/>
<accession>A0A0B1SRU2</accession>
<feature type="region of interest" description="Disordered" evidence="1">
    <location>
        <begin position="10"/>
        <end position="36"/>
    </location>
</feature>